<evidence type="ECO:0000256" key="1">
    <source>
        <dbReference type="SAM" id="MobiDB-lite"/>
    </source>
</evidence>
<dbReference type="Gene3D" id="3.40.50.300">
    <property type="entry name" value="P-loop containing nucleotide triphosphate hydrolases"/>
    <property type="match status" value="1"/>
</dbReference>
<accession>A0A7W7MD25</accession>
<feature type="region of interest" description="Disordered" evidence="1">
    <location>
        <begin position="134"/>
        <end position="158"/>
    </location>
</feature>
<dbReference type="EMBL" id="JACHNB010000001">
    <property type="protein sequence ID" value="MBB4745290.1"/>
    <property type="molecule type" value="Genomic_DNA"/>
</dbReference>
<dbReference type="SUPFAM" id="SSF52540">
    <property type="entry name" value="P-loop containing nucleoside triphosphate hydrolases"/>
    <property type="match status" value="1"/>
</dbReference>
<evidence type="ECO:0000313" key="2">
    <source>
        <dbReference type="EMBL" id="MBB4745290.1"/>
    </source>
</evidence>
<protein>
    <submittedName>
        <fullName evidence="2">Putative kinase</fullName>
    </submittedName>
</protein>
<dbReference type="Proteomes" id="UP000546162">
    <property type="component" value="Unassembled WGS sequence"/>
</dbReference>
<dbReference type="PANTHER" id="PTHR37807:SF3">
    <property type="entry name" value="OS07G0160300 PROTEIN"/>
    <property type="match status" value="1"/>
</dbReference>
<dbReference type="InterPro" id="IPR027417">
    <property type="entry name" value="P-loop_NTPase"/>
</dbReference>
<keyword evidence="2" id="KW-0418">Kinase</keyword>
<sequence>MNSESPRGLLVIVCGLPGSGKTTTAKEIATRRRGVRLGPDEWMAALGVTLWDAEMRDRIEALQWSLARELLSVGTTVIIEWGTWARSERDALRLQARQLGAAVQLVHLDVPNDELWRRIQARAMEDPPIQRSDLDRWRRQFEPPDEREFALYDPRPAE</sequence>
<dbReference type="GO" id="GO:0016301">
    <property type="term" value="F:kinase activity"/>
    <property type="evidence" value="ECO:0007669"/>
    <property type="project" value="UniProtKB-KW"/>
</dbReference>
<organism evidence="2 3">
    <name type="scientific">Actinoplanes octamycinicus</name>
    <dbReference type="NCBI Taxonomy" id="135948"/>
    <lineage>
        <taxon>Bacteria</taxon>
        <taxon>Bacillati</taxon>
        <taxon>Actinomycetota</taxon>
        <taxon>Actinomycetes</taxon>
        <taxon>Micromonosporales</taxon>
        <taxon>Micromonosporaceae</taxon>
        <taxon>Actinoplanes</taxon>
    </lineage>
</organism>
<reference evidence="2 3" key="1">
    <citation type="submission" date="2020-08" db="EMBL/GenBank/DDBJ databases">
        <title>Sequencing the genomes of 1000 actinobacteria strains.</title>
        <authorList>
            <person name="Klenk H.-P."/>
        </authorList>
    </citation>
    <scope>NUCLEOTIDE SEQUENCE [LARGE SCALE GENOMIC DNA]</scope>
    <source>
        <strain evidence="2 3">DSM 45809</strain>
    </source>
</reference>
<gene>
    <name evidence="2" type="ORF">BJY16_008749</name>
</gene>
<dbReference type="AlphaFoldDB" id="A0A7W7MD25"/>
<name>A0A7W7MD25_9ACTN</name>
<keyword evidence="3" id="KW-1185">Reference proteome</keyword>
<evidence type="ECO:0000313" key="3">
    <source>
        <dbReference type="Proteomes" id="UP000546162"/>
    </source>
</evidence>
<proteinExistence type="predicted"/>
<dbReference type="Pfam" id="PF13671">
    <property type="entry name" value="AAA_33"/>
    <property type="match status" value="1"/>
</dbReference>
<dbReference type="RefSeq" id="WP_185045563.1">
    <property type="nucleotide sequence ID" value="NZ_BAABFG010000005.1"/>
</dbReference>
<comment type="caution">
    <text evidence="2">The sequence shown here is derived from an EMBL/GenBank/DDBJ whole genome shotgun (WGS) entry which is preliminary data.</text>
</comment>
<dbReference type="PANTHER" id="PTHR37807">
    <property type="entry name" value="OS07G0160300 PROTEIN"/>
    <property type="match status" value="1"/>
</dbReference>
<keyword evidence="2" id="KW-0808">Transferase</keyword>